<sequence length="144" mass="16369">MTMVLKALKRCILLVVTVLIVGGLFVWFVAANLDETVVYTESDFFNYHTLTDKDIENAPRITHNYYFEAHPGDGYAPTNSIIFKAANGTAPLRSYLEKMGYKKEKRSLGDKEIWSKPDQVNGDLFYLYFNTATGEVELTKVLNN</sequence>
<dbReference type="Proteomes" id="UP000439917">
    <property type="component" value="Unassembled WGS sequence"/>
</dbReference>
<keyword evidence="1" id="KW-0812">Transmembrane</keyword>
<accession>A0AAN5X488</accession>
<name>A0AAN5X488_CROSK</name>
<evidence type="ECO:0000313" key="2">
    <source>
        <dbReference type="EMBL" id="KAB0878978.1"/>
    </source>
</evidence>
<evidence type="ECO:0000256" key="1">
    <source>
        <dbReference type="SAM" id="Phobius"/>
    </source>
</evidence>
<feature type="transmembrane region" description="Helical" evidence="1">
    <location>
        <begin position="12"/>
        <end position="30"/>
    </location>
</feature>
<reference evidence="2 3" key="1">
    <citation type="submission" date="2019-09" db="EMBL/GenBank/DDBJ databases">
        <title>Prevalence, distribution, and phylogeny of type two toxin-antitoxin genes possessed by Cronobacter species where C. sakazakii homologs follow sequence type lineages.</title>
        <authorList>
            <person name="Finkelstein S."/>
            <person name="Negrete F."/>
            <person name="Jang H."/>
            <person name="Gopinath G.R."/>
            <person name="Tall B.D."/>
        </authorList>
    </citation>
    <scope>NUCLEOTIDE SEQUENCE [LARGE SCALE GENOMIC DNA]</scope>
    <source>
        <strain evidence="2 3">MOD1_Comp4</strain>
    </source>
</reference>
<protein>
    <submittedName>
        <fullName evidence="2">Uncharacterized protein</fullName>
    </submittedName>
</protein>
<keyword evidence="1" id="KW-1133">Transmembrane helix</keyword>
<comment type="caution">
    <text evidence="2">The sequence shown here is derived from an EMBL/GenBank/DDBJ whole genome shotgun (WGS) entry which is preliminary data.</text>
</comment>
<dbReference type="AlphaFoldDB" id="A0AAN5X488"/>
<organism evidence="2 3">
    <name type="scientific">Cronobacter sakazakii</name>
    <name type="common">Enterobacter sakazakii</name>
    <dbReference type="NCBI Taxonomy" id="28141"/>
    <lineage>
        <taxon>Bacteria</taxon>
        <taxon>Pseudomonadati</taxon>
        <taxon>Pseudomonadota</taxon>
        <taxon>Gammaproteobacteria</taxon>
        <taxon>Enterobacterales</taxon>
        <taxon>Enterobacteriaceae</taxon>
        <taxon>Cronobacter</taxon>
    </lineage>
</organism>
<dbReference type="RefSeq" id="WP_076728106.1">
    <property type="nucleotide sequence ID" value="NZ_JAVSDN010000011.1"/>
</dbReference>
<evidence type="ECO:0000313" key="3">
    <source>
        <dbReference type="Proteomes" id="UP000439917"/>
    </source>
</evidence>
<gene>
    <name evidence="2" type="ORF">FZI38_09335</name>
</gene>
<dbReference type="EMBL" id="WAGF01000008">
    <property type="protein sequence ID" value="KAB0878978.1"/>
    <property type="molecule type" value="Genomic_DNA"/>
</dbReference>
<proteinExistence type="predicted"/>
<keyword evidence="1" id="KW-0472">Membrane</keyword>